<protein>
    <submittedName>
        <fullName evidence="1">Uncharacterized protein</fullName>
    </submittedName>
</protein>
<organism evidence="1 2">
    <name type="scientific">Dreissena polymorpha</name>
    <name type="common">Zebra mussel</name>
    <name type="synonym">Mytilus polymorpha</name>
    <dbReference type="NCBI Taxonomy" id="45954"/>
    <lineage>
        <taxon>Eukaryota</taxon>
        <taxon>Metazoa</taxon>
        <taxon>Spiralia</taxon>
        <taxon>Lophotrochozoa</taxon>
        <taxon>Mollusca</taxon>
        <taxon>Bivalvia</taxon>
        <taxon>Autobranchia</taxon>
        <taxon>Heteroconchia</taxon>
        <taxon>Euheterodonta</taxon>
        <taxon>Imparidentia</taxon>
        <taxon>Neoheterodontei</taxon>
        <taxon>Myida</taxon>
        <taxon>Dreissenoidea</taxon>
        <taxon>Dreissenidae</taxon>
        <taxon>Dreissena</taxon>
    </lineage>
</organism>
<proteinExistence type="predicted"/>
<reference evidence="1" key="1">
    <citation type="journal article" date="2019" name="bioRxiv">
        <title>The Genome of the Zebra Mussel, Dreissena polymorpha: A Resource for Invasive Species Research.</title>
        <authorList>
            <person name="McCartney M.A."/>
            <person name="Auch B."/>
            <person name="Kono T."/>
            <person name="Mallez S."/>
            <person name="Zhang Y."/>
            <person name="Obille A."/>
            <person name="Becker A."/>
            <person name="Abrahante J.E."/>
            <person name="Garbe J."/>
            <person name="Badalamenti J.P."/>
            <person name="Herman A."/>
            <person name="Mangelson H."/>
            <person name="Liachko I."/>
            <person name="Sullivan S."/>
            <person name="Sone E.D."/>
            <person name="Koren S."/>
            <person name="Silverstein K.A.T."/>
            <person name="Beckman K.B."/>
            <person name="Gohl D.M."/>
        </authorList>
    </citation>
    <scope>NUCLEOTIDE SEQUENCE</scope>
    <source>
        <strain evidence="1">Duluth1</strain>
        <tissue evidence="1">Whole animal</tissue>
    </source>
</reference>
<evidence type="ECO:0000313" key="2">
    <source>
        <dbReference type="Proteomes" id="UP000828390"/>
    </source>
</evidence>
<accession>A0A9D4CX30</accession>
<reference evidence="1" key="2">
    <citation type="submission" date="2020-11" db="EMBL/GenBank/DDBJ databases">
        <authorList>
            <person name="McCartney M.A."/>
            <person name="Auch B."/>
            <person name="Kono T."/>
            <person name="Mallez S."/>
            <person name="Becker A."/>
            <person name="Gohl D.M."/>
            <person name="Silverstein K.A.T."/>
            <person name="Koren S."/>
            <person name="Bechman K.B."/>
            <person name="Herman A."/>
            <person name="Abrahante J.E."/>
            <person name="Garbe J."/>
        </authorList>
    </citation>
    <scope>NUCLEOTIDE SEQUENCE</scope>
    <source>
        <strain evidence="1">Duluth1</strain>
        <tissue evidence="1">Whole animal</tissue>
    </source>
</reference>
<dbReference type="Proteomes" id="UP000828390">
    <property type="component" value="Unassembled WGS sequence"/>
</dbReference>
<gene>
    <name evidence="1" type="ORF">DPMN_040614</name>
</gene>
<name>A0A9D4CX30_DREPO</name>
<comment type="caution">
    <text evidence="1">The sequence shown here is derived from an EMBL/GenBank/DDBJ whole genome shotgun (WGS) entry which is preliminary data.</text>
</comment>
<keyword evidence="2" id="KW-1185">Reference proteome</keyword>
<evidence type="ECO:0000313" key="1">
    <source>
        <dbReference type="EMBL" id="KAH3734174.1"/>
    </source>
</evidence>
<sequence length="102" mass="11367">MTRLYVTQPEKSPTTMGIEAGTSRFKIRQILYRIAIKASSSSPRTANWVTLQIVAAFSLHSLQFDHSCSISSLTSTDTVIFEGSKGWRICKLLMVVTRLKAT</sequence>
<dbReference type="EMBL" id="JAIWYP010000011">
    <property type="protein sequence ID" value="KAH3734174.1"/>
    <property type="molecule type" value="Genomic_DNA"/>
</dbReference>
<dbReference type="AlphaFoldDB" id="A0A9D4CX30"/>